<dbReference type="SUPFAM" id="SSF141868">
    <property type="entry name" value="EAL domain-like"/>
    <property type="match status" value="1"/>
</dbReference>
<dbReference type="Gene3D" id="3.30.450.20">
    <property type="entry name" value="PAS domain"/>
    <property type="match status" value="3"/>
</dbReference>
<dbReference type="Gene3D" id="3.20.20.450">
    <property type="entry name" value="EAL domain"/>
    <property type="match status" value="1"/>
</dbReference>
<evidence type="ECO:0000259" key="2">
    <source>
        <dbReference type="PROSITE" id="PS50112"/>
    </source>
</evidence>
<organism evidence="7 8">
    <name type="scientific">Rhodoferax ferrireducens</name>
    <dbReference type="NCBI Taxonomy" id="192843"/>
    <lineage>
        <taxon>Bacteria</taxon>
        <taxon>Pseudomonadati</taxon>
        <taxon>Pseudomonadota</taxon>
        <taxon>Betaproteobacteria</taxon>
        <taxon>Burkholderiales</taxon>
        <taxon>Comamonadaceae</taxon>
        <taxon>Rhodoferax</taxon>
    </lineage>
</organism>
<dbReference type="CDD" id="cd01948">
    <property type="entry name" value="EAL"/>
    <property type="match status" value="1"/>
</dbReference>
<dbReference type="InterPro" id="IPR052155">
    <property type="entry name" value="Biofilm_reg_signaling"/>
</dbReference>
<feature type="domain" description="PAS" evidence="2">
    <location>
        <begin position="499"/>
        <end position="547"/>
    </location>
</feature>
<keyword evidence="1" id="KW-0472">Membrane</keyword>
<dbReference type="GO" id="GO:0007165">
    <property type="term" value="P:signal transduction"/>
    <property type="evidence" value="ECO:0007669"/>
    <property type="project" value="InterPro"/>
</dbReference>
<dbReference type="InterPro" id="IPR001610">
    <property type="entry name" value="PAC"/>
</dbReference>
<keyword evidence="1" id="KW-0812">Transmembrane</keyword>
<dbReference type="InterPro" id="IPR000160">
    <property type="entry name" value="GGDEF_dom"/>
</dbReference>
<feature type="domain" description="EAL" evidence="4">
    <location>
        <begin position="806"/>
        <end position="1059"/>
    </location>
</feature>
<dbReference type="PANTHER" id="PTHR44757">
    <property type="entry name" value="DIGUANYLATE CYCLASE DGCP"/>
    <property type="match status" value="1"/>
</dbReference>
<dbReference type="PROSITE" id="PS50885">
    <property type="entry name" value="HAMP"/>
    <property type="match status" value="1"/>
</dbReference>
<dbReference type="PROSITE" id="PS50113">
    <property type="entry name" value="PAC"/>
    <property type="match status" value="2"/>
</dbReference>
<dbReference type="SMART" id="SM00267">
    <property type="entry name" value="GGDEF"/>
    <property type="match status" value="1"/>
</dbReference>
<dbReference type="SMART" id="SM00052">
    <property type="entry name" value="EAL"/>
    <property type="match status" value="1"/>
</dbReference>
<evidence type="ECO:0000259" key="5">
    <source>
        <dbReference type="PROSITE" id="PS50885"/>
    </source>
</evidence>
<dbReference type="Pfam" id="PF00990">
    <property type="entry name" value="GGDEF"/>
    <property type="match status" value="1"/>
</dbReference>
<keyword evidence="1" id="KW-1133">Transmembrane helix</keyword>
<evidence type="ECO:0000313" key="7">
    <source>
        <dbReference type="EMBL" id="OQW86560.1"/>
    </source>
</evidence>
<dbReference type="PROSITE" id="PS50887">
    <property type="entry name" value="GGDEF"/>
    <property type="match status" value="1"/>
</dbReference>
<dbReference type="InterPro" id="IPR035965">
    <property type="entry name" value="PAS-like_dom_sf"/>
</dbReference>
<accession>A0A1W9KQM5</accession>
<sequence>MKLPTKLRVSWQHSLGTRATVITLAVFVVNLWALSFYVSHLLRQDMQRVLGEQQFQTVSVVAAEVNAGLNDRLEALEHIATHLNERQLGKPAELQALLEQQPILQLMFNGGVFATDAYGTAIADVPLSVGRIGTNYMDRESVAVPLKTGKTVIGRPAMGKKLGAPIFSIVTPLRHTSGAVIGTLVATINLGQPNFLDKVTTGRYGKTGGYLLVAPQHQLFVTASDKSRIMQALPAAGINTMHDRYMQGFEGYGIAFNSRGVEELNAAKAIPVAGWFLGVVMPTAEAFSPIHDMQQRMFLATLLLTLMTGALTWWILQRELSPLVATADAMTDLANTNQIEQPLPANRQDEIGQLISGFNRILALWTQREASLKESQQNLAITLNSIGDAVIATDVAGRITHMNPVAESLTGWPLADGLGRLLLDVFHIVNVTTRQPVSDPVQLVMARGEVVGLANHSVLLARGGQEHHIADSAAPIHNAAGGVVGVVLVFSDVTEKYRQQEALRIAATAFESQQGTVITNAERVILQVNQAFTDITGYSAEEAVGQNPRLMKSGRHDNAYYAAMYQALENTGAWAGEIWNRRKNGEIYPGWLNISAVKDDTGLTTHFVGIFTDISQRLNAQAQIDSLAFYDPLTHLPNRRLLLDRLEQTLHTSTRHPRKSALLFVDLDNFKTLNDTLGHYQGDLLLMQVAQRLKTCIRDGDTVARLGSDEFVVMLEDLSADDIEAATQSETVADAVLQAFQQDFALDQGLHRSTPSIGITLFGGEALEGSEQPLKRAELAMFQAKAAGRNTLRFFDARMQTEVSAHAALEADLREAVAQQQFLLHYQPQVVGAGRITGVEALLRWQHPLRGLVPPGEFIPLAEETGLILPIGQWVLETACSQLAAWALQPELSQLTMAVNVSALQFKQIDFVDSVLGTLARSQANPHRLKLELTESMLVDNVEAIIAKMGNLKARGVTFSLDDFGTGYSSLAYLKRLPLDQLKIDQGFVRNIVTDTNDAAIARMVVALAESLGLVVIAEGVELQAQADFLTHLGCHAYQGYLFSKPLTAAAFEAFARSR</sequence>
<dbReference type="InterPro" id="IPR035919">
    <property type="entry name" value="EAL_sf"/>
</dbReference>
<feature type="transmembrane region" description="Helical" evidence="1">
    <location>
        <begin position="20"/>
        <end position="38"/>
    </location>
</feature>
<dbReference type="InterPro" id="IPR000014">
    <property type="entry name" value="PAS"/>
</dbReference>
<evidence type="ECO:0000256" key="1">
    <source>
        <dbReference type="SAM" id="Phobius"/>
    </source>
</evidence>
<dbReference type="SMART" id="SM00086">
    <property type="entry name" value="PAC"/>
    <property type="match status" value="2"/>
</dbReference>
<dbReference type="Proteomes" id="UP000192505">
    <property type="component" value="Unassembled WGS sequence"/>
</dbReference>
<dbReference type="PROSITE" id="PS50883">
    <property type="entry name" value="EAL"/>
    <property type="match status" value="1"/>
</dbReference>
<comment type="caution">
    <text evidence="7">The sequence shown here is derived from an EMBL/GenBank/DDBJ whole genome shotgun (WGS) entry which is preliminary data.</text>
</comment>
<dbReference type="CDD" id="cd06225">
    <property type="entry name" value="HAMP"/>
    <property type="match status" value="1"/>
</dbReference>
<dbReference type="PROSITE" id="PS50112">
    <property type="entry name" value="PAS"/>
    <property type="match status" value="2"/>
</dbReference>
<dbReference type="CDD" id="cd00130">
    <property type="entry name" value="PAS"/>
    <property type="match status" value="2"/>
</dbReference>
<feature type="domain" description="HAMP" evidence="5">
    <location>
        <begin position="317"/>
        <end position="370"/>
    </location>
</feature>
<feature type="domain" description="PAS" evidence="2">
    <location>
        <begin position="375"/>
        <end position="448"/>
    </location>
</feature>
<dbReference type="GO" id="GO:0016020">
    <property type="term" value="C:membrane"/>
    <property type="evidence" value="ECO:0007669"/>
    <property type="project" value="InterPro"/>
</dbReference>
<dbReference type="InterPro" id="IPR013656">
    <property type="entry name" value="PAS_4"/>
</dbReference>
<dbReference type="Pfam" id="PF08448">
    <property type="entry name" value="PAS_4"/>
    <property type="match status" value="1"/>
</dbReference>
<dbReference type="Pfam" id="PF00672">
    <property type="entry name" value="HAMP"/>
    <property type="match status" value="1"/>
</dbReference>
<dbReference type="InterPro" id="IPR003660">
    <property type="entry name" value="HAMP_dom"/>
</dbReference>
<dbReference type="InterPro" id="IPR001633">
    <property type="entry name" value="EAL_dom"/>
</dbReference>
<dbReference type="InterPro" id="IPR043128">
    <property type="entry name" value="Rev_trsase/Diguanyl_cyclase"/>
</dbReference>
<reference evidence="7 8" key="1">
    <citation type="submission" date="2017-01" db="EMBL/GenBank/DDBJ databases">
        <title>Novel large sulfur bacteria in the metagenomes of groundwater-fed chemosynthetic microbial mats in the Lake Huron basin.</title>
        <authorList>
            <person name="Sharrar A.M."/>
            <person name="Flood B.E."/>
            <person name="Bailey J.V."/>
            <person name="Jones D.S."/>
            <person name="Biddanda B."/>
            <person name="Ruberg S.A."/>
            <person name="Marcus D.N."/>
            <person name="Dick G.J."/>
        </authorList>
    </citation>
    <scope>NUCLEOTIDE SEQUENCE [LARGE SCALE GENOMIC DNA]</scope>
    <source>
        <strain evidence="7">A7</strain>
    </source>
</reference>
<dbReference type="EMBL" id="MTEI01000015">
    <property type="protein sequence ID" value="OQW86560.1"/>
    <property type="molecule type" value="Genomic_DNA"/>
</dbReference>
<protein>
    <submittedName>
        <fullName evidence="7">Diguanylate phosphodiesterase</fullName>
    </submittedName>
</protein>
<name>A0A1W9KQM5_9BURK</name>
<dbReference type="AlphaFoldDB" id="A0A1W9KQM5"/>
<evidence type="ECO:0000259" key="4">
    <source>
        <dbReference type="PROSITE" id="PS50883"/>
    </source>
</evidence>
<evidence type="ECO:0000259" key="3">
    <source>
        <dbReference type="PROSITE" id="PS50113"/>
    </source>
</evidence>
<feature type="domain" description="PAC" evidence="3">
    <location>
        <begin position="453"/>
        <end position="505"/>
    </location>
</feature>
<dbReference type="CDD" id="cd18773">
    <property type="entry name" value="PDC1_HK_sensor"/>
    <property type="match status" value="1"/>
</dbReference>
<gene>
    <name evidence="7" type="ORF">BWK72_16920</name>
</gene>
<dbReference type="SUPFAM" id="SSF55785">
    <property type="entry name" value="PYP-like sensor domain (PAS domain)"/>
    <property type="match status" value="2"/>
</dbReference>
<dbReference type="PANTHER" id="PTHR44757:SF2">
    <property type="entry name" value="BIOFILM ARCHITECTURE MAINTENANCE PROTEIN MBAA"/>
    <property type="match status" value="1"/>
</dbReference>
<dbReference type="CDD" id="cd01949">
    <property type="entry name" value="GGDEF"/>
    <property type="match status" value="1"/>
</dbReference>
<dbReference type="SUPFAM" id="SSF55073">
    <property type="entry name" value="Nucleotide cyclase"/>
    <property type="match status" value="1"/>
</dbReference>
<feature type="domain" description="PAC" evidence="3">
    <location>
        <begin position="574"/>
        <end position="626"/>
    </location>
</feature>
<evidence type="ECO:0000313" key="8">
    <source>
        <dbReference type="Proteomes" id="UP000192505"/>
    </source>
</evidence>
<proteinExistence type="predicted"/>
<dbReference type="NCBIfam" id="TIGR00229">
    <property type="entry name" value="sensory_box"/>
    <property type="match status" value="2"/>
</dbReference>
<dbReference type="Gene3D" id="3.30.70.270">
    <property type="match status" value="1"/>
</dbReference>
<dbReference type="Gene3D" id="6.10.340.10">
    <property type="match status" value="1"/>
</dbReference>
<dbReference type="InterPro" id="IPR000700">
    <property type="entry name" value="PAS-assoc_C"/>
</dbReference>
<feature type="domain" description="GGDEF" evidence="6">
    <location>
        <begin position="658"/>
        <end position="797"/>
    </location>
</feature>
<dbReference type="Pfam" id="PF00563">
    <property type="entry name" value="EAL"/>
    <property type="match status" value="1"/>
</dbReference>
<feature type="transmembrane region" description="Helical" evidence="1">
    <location>
        <begin position="297"/>
        <end position="316"/>
    </location>
</feature>
<dbReference type="Pfam" id="PF13426">
    <property type="entry name" value="PAS_9"/>
    <property type="match status" value="1"/>
</dbReference>
<dbReference type="SMART" id="SM00091">
    <property type="entry name" value="PAS"/>
    <property type="match status" value="2"/>
</dbReference>
<dbReference type="FunFam" id="3.20.20.450:FF:000001">
    <property type="entry name" value="Cyclic di-GMP phosphodiesterase yahA"/>
    <property type="match status" value="1"/>
</dbReference>
<dbReference type="NCBIfam" id="TIGR00254">
    <property type="entry name" value="GGDEF"/>
    <property type="match status" value="1"/>
</dbReference>
<dbReference type="InterPro" id="IPR029787">
    <property type="entry name" value="Nucleotide_cyclase"/>
</dbReference>
<evidence type="ECO:0000259" key="6">
    <source>
        <dbReference type="PROSITE" id="PS50887"/>
    </source>
</evidence>